<accession>A0A8S8X8B7</accession>
<dbReference type="PIRSF" id="PIRSF006493">
    <property type="entry name" value="Prok_Ku"/>
    <property type="match status" value="1"/>
</dbReference>
<keyword evidence="2" id="KW-0227">DNA damage</keyword>
<dbReference type="NCBIfam" id="TIGR02772">
    <property type="entry name" value="Ku_bact"/>
    <property type="match status" value="1"/>
</dbReference>
<dbReference type="SMART" id="SM00559">
    <property type="entry name" value="Ku78"/>
    <property type="match status" value="1"/>
</dbReference>
<comment type="similarity">
    <text evidence="2">Belongs to the prokaryotic Ku family.</text>
</comment>
<dbReference type="HAMAP" id="MF_01875">
    <property type="entry name" value="Prokaryotic_Ku"/>
    <property type="match status" value="1"/>
</dbReference>
<dbReference type="InterPro" id="IPR016194">
    <property type="entry name" value="SPOC-like_C_dom_sf"/>
</dbReference>
<evidence type="ECO:0000259" key="4">
    <source>
        <dbReference type="SMART" id="SM00559"/>
    </source>
</evidence>
<dbReference type="CDD" id="cd00789">
    <property type="entry name" value="KU_like"/>
    <property type="match status" value="1"/>
</dbReference>
<evidence type="ECO:0000256" key="3">
    <source>
        <dbReference type="SAM" id="MobiDB-lite"/>
    </source>
</evidence>
<proteinExistence type="inferred from homology"/>
<keyword evidence="2" id="KW-0233">DNA recombination</keyword>
<keyword evidence="2" id="KW-0234">DNA repair</keyword>
<evidence type="ECO:0000313" key="5">
    <source>
        <dbReference type="EMBL" id="GIL38152.1"/>
    </source>
</evidence>
<dbReference type="InterPro" id="IPR006164">
    <property type="entry name" value="DNA_bd_Ku70/Ku80"/>
</dbReference>
<evidence type="ECO:0000313" key="6">
    <source>
        <dbReference type="Proteomes" id="UP000681075"/>
    </source>
</evidence>
<dbReference type="GO" id="GO:0006303">
    <property type="term" value="P:double-strand break repair via nonhomologous end joining"/>
    <property type="evidence" value="ECO:0007669"/>
    <property type="project" value="UniProtKB-UniRule"/>
</dbReference>
<comment type="subunit">
    <text evidence="2">Homodimer. Interacts with LigD.</text>
</comment>
<comment type="function">
    <text evidence="2">With LigD forms a non-homologous end joining (NHEJ) DNA repair enzyme, which repairs dsDNA breaks with reduced fidelity. Binds linear dsDNA with 5'- and 3'- overhangs but not closed circular dsDNA nor ssDNA. Recruits and stimulates the ligase activity of LigD.</text>
</comment>
<dbReference type="SUPFAM" id="SSF100939">
    <property type="entry name" value="SPOC domain-like"/>
    <property type="match status" value="1"/>
</dbReference>
<protein>
    <recommendedName>
        <fullName evidence="2">Non-homologous end joining protein Ku</fullName>
    </recommendedName>
</protein>
<dbReference type="AlphaFoldDB" id="A0A8S8X8B7"/>
<dbReference type="Pfam" id="PF02735">
    <property type="entry name" value="Ku"/>
    <property type="match status" value="1"/>
</dbReference>
<dbReference type="GO" id="GO:0003690">
    <property type="term" value="F:double-stranded DNA binding"/>
    <property type="evidence" value="ECO:0007669"/>
    <property type="project" value="UniProtKB-UniRule"/>
</dbReference>
<reference evidence="5" key="1">
    <citation type="submission" date="2021-02" db="EMBL/GenBank/DDBJ databases">
        <title>Genome sequence of Rhodospirillales sp. strain TMPK1 isolated from soil.</title>
        <authorList>
            <person name="Nakai R."/>
            <person name="Kusada H."/>
            <person name="Tamaki H."/>
        </authorList>
    </citation>
    <scope>NUCLEOTIDE SEQUENCE</scope>
    <source>
        <strain evidence="5">TMPK1</strain>
    </source>
</reference>
<gene>
    <name evidence="5" type="primary">ku_1</name>
    <name evidence="2" type="synonym">ku</name>
    <name evidence="5" type="ORF">TMPK1_03890</name>
</gene>
<feature type="compositionally biased region" description="Low complexity" evidence="3">
    <location>
        <begin position="265"/>
        <end position="299"/>
    </location>
</feature>
<organism evidence="5 6">
    <name type="scientific">Roseiterribacter gracilis</name>
    <dbReference type="NCBI Taxonomy" id="2812848"/>
    <lineage>
        <taxon>Bacteria</taxon>
        <taxon>Pseudomonadati</taxon>
        <taxon>Pseudomonadota</taxon>
        <taxon>Alphaproteobacteria</taxon>
        <taxon>Rhodospirillales</taxon>
        <taxon>Roseiterribacteraceae</taxon>
        <taxon>Roseiterribacter</taxon>
    </lineage>
</organism>
<dbReference type="GO" id="GO:0006310">
    <property type="term" value="P:DNA recombination"/>
    <property type="evidence" value="ECO:0007669"/>
    <property type="project" value="UniProtKB-KW"/>
</dbReference>
<evidence type="ECO:0000256" key="1">
    <source>
        <dbReference type="ARBA" id="ARBA00023125"/>
    </source>
</evidence>
<comment type="caution">
    <text evidence="5">The sequence shown here is derived from an EMBL/GenBank/DDBJ whole genome shotgun (WGS) entry which is preliminary data.</text>
</comment>
<feature type="region of interest" description="Disordered" evidence="3">
    <location>
        <begin position="261"/>
        <end position="305"/>
    </location>
</feature>
<sequence>MAAPSSTRSSWKGHLKLSLVTAAVRLSPATTGGERISFNMLNKDTGNRVKQQLIDSETGDVVERSDTIKGYEIRKGEYVEITQEDLDKVQVPTSHMIEIERFVDAADVNEIYLESPYYVVPDGAVADEAYVVIREAMHRSGKAAVARVTLSSREHPVLIKPCENGLILTTLRDEREVRQAKDYFADVRDLDVSEELVDVAQALIKRLEGPFDPAMFEDRYQTALRELVDAKAAGRKLPEHAAATETGKVINLMDALKRSLGQSGGSAPAAAKPARAAAKSAGKAATKTPAKSAAKKTASGGKGRR</sequence>
<dbReference type="RefSeq" id="WP_420241113.1">
    <property type="nucleotide sequence ID" value="NZ_BOPV01000001.1"/>
</dbReference>
<dbReference type="InterPro" id="IPR009187">
    <property type="entry name" value="Prok_Ku"/>
</dbReference>
<dbReference type="EMBL" id="BOPV01000001">
    <property type="protein sequence ID" value="GIL38152.1"/>
    <property type="molecule type" value="Genomic_DNA"/>
</dbReference>
<feature type="domain" description="Ku" evidence="4">
    <location>
        <begin position="59"/>
        <end position="185"/>
    </location>
</feature>
<dbReference type="Gene3D" id="2.40.290.10">
    <property type="match status" value="1"/>
</dbReference>
<keyword evidence="1 2" id="KW-0238">DNA-binding</keyword>
<keyword evidence="6" id="KW-1185">Reference proteome</keyword>
<evidence type="ECO:0000256" key="2">
    <source>
        <dbReference type="HAMAP-Rule" id="MF_01875"/>
    </source>
</evidence>
<name>A0A8S8X8B7_9PROT</name>
<dbReference type="Proteomes" id="UP000681075">
    <property type="component" value="Unassembled WGS sequence"/>
</dbReference>
<dbReference type="PANTHER" id="PTHR41251">
    <property type="entry name" value="NON-HOMOLOGOUS END JOINING PROTEIN KU"/>
    <property type="match status" value="1"/>
</dbReference>
<dbReference type="PANTHER" id="PTHR41251:SF1">
    <property type="entry name" value="NON-HOMOLOGOUS END JOINING PROTEIN KU"/>
    <property type="match status" value="1"/>
</dbReference>